<protein>
    <submittedName>
        <fullName evidence="1">Uncharacterized protein</fullName>
    </submittedName>
</protein>
<dbReference type="Proteomes" id="UP000176988">
    <property type="component" value="Unassembled WGS sequence"/>
</dbReference>
<evidence type="ECO:0000313" key="2">
    <source>
        <dbReference type="Proteomes" id="UP000176988"/>
    </source>
</evidence>
<sequence length="198" mass="23479">MQGWLGTMTSFRKSYLRGSDHLTNRPLRRRFLRYDLEVTESNLELVDRYEEHEPLSGQYIAKESRAKLDELSTESRDRLISNLQVRQLLAAVLSSLRKEIDQDGLKIFFDPQVDGTLRPKWRYRCRGRWQTDPIQIEEHTELDDPYFGDPNIMPVSILELVTQDKHYYQTTTWCAWFGRKMQRKREQVILGAVVKELA</sequence>
<reference evidence="1 2" key="1">
    <citation type="journal article" date="2016" name="Nat. Commun.">
        <title>Thousands of microbial genomes shed light on interconnected biogeochemical processes in an aquifer system.</title>
        <authorList>
            <person name="Anantharaman K."/>
            <person name="Brown C.T."/>
            <person name="Hug L.A."/>
            <person name="Sharon I."/>
            <person name="Castelle C.J."/>
            <person name="Probst A.J."/>
            <person name="Thomas B.C."/>
            <person name="Singh A."/>
            <person name="Wilkins M.J."/>
            <person name="Karaoz U."/>
            <person name="Brodie E.L."/>
            <person name="Williams K.H."/>
            <person name="Hubbard S.S."/>
            <person name="Banfield J.F."/>
        </authorList>
    </citation>
    <scope>NUCLEOTIDE SEQUENCE [LARGE SCALE GENOMIC DNA]</scope>
</reference>
<dbReference type="EMBL" id="MGFG01000032">
    <property type="protein sequence ID" value="OGM00389.1"/>
    <property type="molecule type" value="Genomic_DNA"/>
</dbReference>
<accession>A0A1F7WDC5</accession>
<evidence type="ECO:0000313" key="1">
    <source>
        <dbReference type="EMBL" id="OGM00389.1"/>
    </source>
</evidence>
<dbReference type="STRING" id="1802424.A2480_04010"/>
<gene>
    <name evidence="1" type="ORF">A2480_04010</name>
</gene>
<proteinExistence type="predicted"/>
<organism evidence="1 2">
    <name type="scientific">Candidatus Uhrbacteria bacterium RIFOXYC2_FULL_47_19</name>
    <dbReference type="NCBI Taxonomy" id="1802424"/>
    <lineage>
        <taxon>Bacteria</taxon>
        <taxon>Candidatus Uhriibacteriota</taxon>
    </lineage>
</organism>
<name>A0A1F7WDC5_9BACT</name>
<comment type="caution">
    <text evidence="1">The sequence shown here is derived from an EMBL/GenBank/DDBJ whole genome shotgun (WGS) entry which is preliminary data.</text>
</comment>
<dbReference type="AlphaFoldDB" id="A0A1F7WDC5"/>